<dbReference type="InterPro" id="IPR008979">
    <property type="entry name" value="Galactose-bd-like_sf"/>
</dbReference>
<dbReference type="OrthoDB" id="5288153at2"/>
<protein>
    <recommendedName>
        <fullName evidence="7">P/Homo B domain-containing protein</fullName>
    </recommendedName>
</protein>
<dbReference type="InterPro" id="IPR002884">
    <property type="entry name" value="P_dom"/>
</dbReference>
<evidence type="ECO:0000259" key="7">
    <source>
        <dbReference type="PROSITE" id="PS51829"/>
    </source>
</evidence>
<evidence type="ECO:0000256" key="6">
    <source>
        <dbReference type="RuleBase" id="RU003355"/>
    </source>
</evidence>
<keyword evidence="1 5" id="KW-0645">Protease</keyword>
<dbReference type="PRINTS" id="PR00723">
    <property type="entry name" value="SUBTILISIN"/>
</dbReference>
<feature type="active site" description="Charge relay system" evidence="4 5">
    <location>
        <position position="94"/>
    </location>
</feature>
<sequence>MMKFIKNIYIIFILIIICSCGNNNIIDDLKMNKITHINKNSASQNSKNLFKEQWYIKNEGYYSYSDINPKIGIDINIPASCKLTGNDVKVMIIDSGIDFLHPDLKENMLQNSSLNFVKSNKIALKEGNYYLEKGESSHGTNVAGMIGAKKNIYNQFQGIAPNVKLSSSNMGSDFINGTVISLFDMYMKSYQVAFKKNIKIINDVLVYDWSNFTLFNEDKNYKKLMEYIQKNQNAKDSDLNIVRGAGNFTCNLLYPKLILDKQKLTKFSQLYLIDLNESNLYQLSHFDKELLSSVRPHLSSLMRDVSEPNEIVVASLSSQGIIDDSSSLGSNIWITGIGGEKSSTRKNDGILVKSPDLNRQLPKILTTNISGFLAEDARNDFDKGKLPENENLLYTSSFYGTSAAAPTVSGIIALLLEANPKLKWRDVKHILALSANREKLISDPKPSCIKILEKLGKFHSKLKEPWDLEWVENAAHFSFHNFYGFGLIDATKALKEVSMYEFPFKNKPLKEYIYKSGLLNLAVLRSGESLKHKISIDKDLIIEAIKVTPYISAVQADGLSIELISPRNTRSIVLYPGNSFINADFKSNTFYSIPYPLSDYKKYQDSYIGAYLSNAFYWEHSNGDWSLKVTNTNKSSNVELNAWKINIIGHKP</sequence>
<dbReference type="PROSITE" id="PS00137">
    <property type="entry name" value="SUBTILASE_HIS"/>
    <property type="match status" value="1"/>
</dbReference>
<dbReference type="Proteomes" id="UP000184731">
    <property type="component" value="Chromosome"/>
</dbReference>
<evidence type="ECO:0000256" key="3">
    <source>
        <dbReference type="ARBA" id="ARBA00022825"/>
    </source>
</evidence>
<evidence type="ECO:0000256" key="1">
    <source>
        <dbReference type="ARBA" id="ARBA00022670"/>
    </source>
</evidence>
<dbReference type="Pfam" id="PF01483">
    <property type="entry name" value="P_proprotein"/>
    <property type="match status" value="1"/>
</dbReference>
<evidence type="ECO:0000313" key="8">
    <source>
        <dbReference type="EMBL" id="APJ04815.1"/>
    </source>
</evidence>
<comment type="similarity">
    <text evidence="5 6">Belongs to the peptidase S8 family.</text>
</comment>
<dbReference type="InterPro" id="IPR022398">
    <property type="entry name" value="Peptidase_S8_His-AS"/>
</dbReference>
<dbReference type="RefSeq" id="WP_148698573.1">
    <property type="nucleotide sequence ID" value="NZ_CP017834.1"/>
</dbReference>
<reference evidence="8 9" key="1">
    <citation type="submission" date="2016-10" db="EMBL/GenBank/DDBJ databases">
        <title>Silvanigrella aquatica sp. nov., isolated from a freshwater lake located in the Black Forest, Germany, description of Silvanigrellaceae fam. nov., Silvanigrellales ord. nov., reclassification of the order Bdellovibrionales in the class Oligoflexia, reclassification of the families Bacteriovoracaceae and Halobacteriovoraceae in the new order Bacteriovoracales ord. nov., and reclassification of the family Pseudobacteriovoracaceae in the order Oligoflexiales.</title>
        <authorList>
            <person name="Hahn M.W."/>
            <person name="Schmidt J."/>
            <person name="Koll U."/>
            <person name="Rohde M."/>
            <person name="Verbag S."/>
            <person name="Pitt A."/>
            <person name="Nakai R."/>
            <person name="Naganuma T."/>
            <person name="Lang E."/>
        </authorList>
    </citation>
    <scope>NUCLEOTIDE SEQUENCE [LARGE SCALE GENOMIC DNA]</scope>
    <source>
        <strain evidence="8 9">MWH-Nonnen-W8red</strain>
    </source>
</reference>
<dbReference type="InterPro" id="IPR023828">
    <property type="entry name" value="Peptidase_S8_Ser-AS"/>
</dbReference>
<dbReference type="AlphaFoldDB" id="A0A1L4D3M0"/>
<dbReference type="PANTHER" id="PTHR42884:SF14">
    <property type="entry name" value="NEUROENDOCRINE CONVERTASE 1"/>
    <property type="match status" value="1"/>
</dbReference>
<dbReference type="GO" id="GO:0016485">
    <property type="term" value="P:protein processing"/>
    <property type="evidence" value="ECO:0007669"/>
    <property type="project" value="TreeGrafter"/>
</dbReference>
<dbReference type="KEGG" id="saqi:AXG55_13270"/>
<evidence type="ECO:0000256" key="4">
    <source>
        <dbReference type="PIRSR" id="PIRSR615500-1"/>
    </source>
</evidence>
<dbReference type="InterPro" id="IPR015500">
    <property type="entry name" value="Peptidase_S8_subtilisin-rel"/>
</dbReference>
<dbReference type="GO" id="GO:0004252">
    <property type="term" value="F:serine-type endopeptidase activity"/>
    <property type="evidence" value="ECO:0007669"/>
    <property type="project" value="UniProtKB-UniRule"/>
</dbReference>
<dbReference type="PROSITE" id="PS51829">
    <property type="entry name" value="P_HOMO_B"/>
    <property type="match status" value="1"/>
</dbReference>
<dbReference type="PANTHER" id="PTHR42884">
    <property type="entry name" value="PROPROTEIN CONVERTASE SUBTILISIN/KEXIN-RELATED"/>
    <property type="match status" value="1"/>
</dbReference>
<dbReference type="PROSITE" id="PS51257">
    <property type="entry name" value="PROKAR_LIPOPROTEIN"/>
    <property type="match status" value="1"/>
</dbReference>
<dbReference type="GO" id="GO:0016020">
    <property type="term" value="C:membrane"/>
    <property type="evidence" value="ECO:0007669"/>
    <property type="project" value="TreeGrafter"/>
</dbReference>
<proteinExistence type="inferred from homology"/>
<dbReference type="InterPro" id="IPR023827">
    <property type="entry name" value="Peptidase_S8_Asp-AS"/>
</dbReference>
<dbReference type="Pfam" id="PF00082">
    <property type="entry name" value="Peptidase_S8"/>
    <property type="match status" value="1"/>
</dbReference>
<organism evidence="8 9">
    <name type="scientific">Silvanigrella aquatica</name>
    <dbReference type="NCBI Taxonomy" id="1915309"/>
    <lineage>
        <taxon>Bacteria</taxon>
        <taxon>Pseudomonadati</taxon>
        <taxon>Bdellovibrionota</taxon>
        <taxon>Oligoflexia</taxon>
        <taxon>Silvanigrellales</taxon>
        <taxon>Silvanigrellaceae</taxon>
        <taxon>Silvanigrella</taxon>
    </lineage>
</organism>
<evidence type="ECO:0000256" key="2">
    <source>
        <dbReference type="ARBA" id="ARBA00022801"/>
    </source>
</evidence>
<dbReference type="STRING" id="1915309.AXG55_13270"/>
<dbReference type="GO" id="GO:0005737">
    <property type="term" value="C:cytoplasm"/>
    <property type="evidence" value="ECO:0007669"/>
    <property type="project" value="UniProtKB-ARBA"/>
</dbReference>
<keyword evidence="9" id="KW-1185">Reference proteome</keyword>
<feature type="domain" description="P/Homo B" evidence="7">
    <location>
        <begin position="506"/>
        <end position="652"/>
    </location>
</feature>
<dbReference type="PROSITE" id="PS51892">
    <property type="entry name" value="SUBTILASE"/>
    <property type="match status" value="1"/>
</dbReference>
<feature type="active site" description="Charge relay system" evidence="4 5">
    <location>
        <position position="138"/>
    </location>
</feature>
<dbReference type="InterPro" id="IPR000209">
    <property type="entry name" value="Peptidase_S8/S53_dom"/>
</dbReference>
<evidence type="ECO:0000256" key="5">
    <source>
        <dbReference type="PROSITE-ProRule" id="PRU01240"/>
    </source>
</evidence>
<name>A0A1L4D3M0_9BACT</name>
<accession>A0A1L4D3M0</accession>
<dbReference type="PROSITE" id="PS00136">
    <property type="entry name" value="SUBTILASE_ASP"/>
    <property type="match status" value="1"/>
</dbReference>
<dbReference type="Gene3D" id="2.60.120.260">
    <property type="entry name" value="Galactose-binding domain-like"/>
    <property type="match status" value="1"/>
</dbReference>
<feature type="active site" description="Charge relay system" evidence="4 5">
    <location>
        <position position="402"/>
    </location>
</feature>
<dbReference type="EMBL" id="CP017834">
    <property type="protein sequence ID" value="APJ04815.1"/>
    <property type="molecule type" value="Genomic_DNA"/>
</dbReference>
<keyword evidence="2 5" id="KW-0378">Hydrolase</keyword>
<dbReference type="SUPFAM" id="SSF52743">
    <property type="entry name" value="Subtilisin-like"/>
    <property type="match status" value="1"/>
</dbReference>
<gene>
    <name evidence="8" type="ORF">AXG55_13270</name>
</gene>
<dbReference type="PROSITE" id="PS00138">
    <property type="entry name" value="SUBTILASE_SER"/>
    <property type="match status" value="1"/>
</dbReference>
<dbReference type="Gene3D" id="3.40.50.200">
    <property type="entry name" value="Peptidase S8/S53 domain"/>
    <property type="match status" value="1"/>
</dbReference>
<dbReference type="GO" id="GO:0012505">
    <property type="term" value="C:endomembrane system"/>
    <property type="evidence" value="ECO:0007669"/>
    <property type="project" value="UniProtKB-ARBA"/>
</dbReference>
<dbReference type="SUPFAM" id="SSF49785">
    <property type="entry name" value="Galactose-binding domain-like"/>
    <property type="match status" value="1"/>
</dbReference>
<dbReference type="InterPro" id="IPR036852">
    <property type="entry name" value="Peptidase_S8/S53_dom_sf"/>
</dbReference>
<evidence type="ECO:0000313" key="9">
    <source>
        <dbReference type="Proteomes" id="UP000184731"/>
    </source>
</evidence>
<keyword evidence="3 5" id="KW-0720">Serine protease</keyword>